<gene>
    <name evidence="2" type="ORF">GXW74_27590</name>
</gene>
<dbReference type="AlphaFoldDB" id="A0A9X9XKL5"/>
<keyword evidence="3" id="KW-1185">Reference proteome</keyword>
<feature type="non-terminal residue" evidence="2">
    <location>
        <position position="76"/>
    </location>
</feature>
<dbReference type="Pfam" id="PF07750">
    <property type="entry name" value="GcrA"/>
    <property type="match status" value="1"/>
</dbReference>
<feature type="compositionally biased region" description="Pro residues" evidence="1">
    <location>
        <begin position="58"/>
        <end position="76"/>
    </location>
</feature>
<evidence type="ECO:0000313" key="2">
    <source>
        <dbReference type="EMBL" id="MBR0684251.1"/>
    </source>
</evidence>
<feature type="region of interest" description="Disordered" evidence="1">
    <location>
        <begin position="43"/>
        <end position="76"/>
    </location>
</feature>
<comment type="caution">
    <text evidence="2">The sequence shown here is derived from an EMBL/GenBank/DDBJ whole genome shotgun (WGS) entry which is preliminary data.</text>
</comment>
<proteinExistence type="predicted"/>
<dbReference type="RefSeq" id="WP_246524272.1">
    <property type="nucleotide sequence ID" value="NZ_JAAEDL010000069.1"/>
</dbReference>
<name>A0A9X9XKL5_9PROT</name>
<evidence type="ECO:0000256" key="1">
    <source>
        <dbReference type="SAM" id="MobiDB-lite"/>
    </source>
</evidence>
<accession>A0A9X9XKL5</accession>
<reference evidence="2" key="1">
    <citation type="submission" date="2020-01" db="EMBL/GenBank/DDBJ databases">
        <authorList>
            <person name="Rat A."/>
        </authorList>
    </citation>
    <scope>NUCLEOTIDE SEQUENCE</scope>
    <source>
        <strain evidence="2">LMG 31228</strain>
    </source>
</reference>
<dbReference type="InterPro" id="IPR011681">
    <property type="entry name" value="GcrA"/>
</dbReference>
<organism evidence="2 3">
    <name type="scientific">Neoroseomonas eburnea</name>
    <dbReference type="NCBI Taxonomy" id="1346889"/>
    <lineage>
        <taxon>Bacteria</taxon>
        <taxon>Pseudomonadati</taxon>
        <taxon>Pseudomonadota</taxon>
        <taxon>Alphaproteobacteria</taxon>
        <taxon>Acetobacterales</taxon>
        <taxon>Acetobacteraceae</taxon>
        <taxon>Neoroseomonas</taxon>
    </lineage>
</organism>
<dbReference type="Proteomes" id="UP001138709">
    <property type="component" value="Unassembled WGS sequence"/>
</dbReference>
<reference evidence="2" key="2">
    <citation type="journal article" date="2021" name="Syst. Appl. Microbiol.">
        <title>Roseomonas hellenica sp. nov., isolated from roots of wild-growing Alkanna tinctoria.</title>
        <authorList>
            <person name="Rat A."/>
            <person name="Naranjo H.D."/>
            <person name="Lebbe L."/>
            <person name="Cnockaert M."/>
            <person name="Krigas N."/>
            <person name="Grigoriadou K."/>
            <person name="Maloupa E."/>
            <person name="Willems A."/>
        </authorList>
    </citation>
    <scope>NUCLEOTIDE SEQUENCE</scope>
    <source>
        <strain evidence="2">LMG 31228</strain>
    </source>
</reference>
<dbReference type="Gene3D" id="1.10.10.60">
    <property type="entry name" value="Homeodomain-like"/>
    <property type="match status" value="1"/>
</dbReference>
<protein>
    <submittedName>
        <fullName evidence="2">GcrA cell cycle regulator</fullName>
    </submittedName>
</protein>
<evidence type="ECO:0000313" key="3">
    <source>
        <dbReference type="Proteomes" id="UP001138709"/>
    </source>
</evidence>
<sequence length="76" mass="8264">MDWTTEAIERLKALWAEGHSTAEIGRRMGISKNAVVGKAHRLNLSARPSPIRRDAAPRPAPVPRAPRPVPAPAPIQ</sequence>
<dbReference type="EMBL" id="JAAEDL010000069">
    <property type="protein sequence ID" value="MBR0684251.1"/>
    <property type="molecule type" value="Genomic_DNA"/>
</dbReference>